<evidence type="ECO:0000313" key="3">
    <source>
        <dbReference type="Proteomes" id="UP000030641"/>
    </source>
</evidence>
<reference evidence="2 3" key="1">
    <citation type="journal article" date="2014" name="BMC Genomics">
        <title>Genome sequencing of four Aureobasidium pullulans varieties: biotechnological potential, stress tolerance, and description of new species.</title>
        <authorList>
            <person name="Gostin Ar C."/>
            <person name="Ohm R.A."/>
            <person name="Kogej T."/>
            <person name="Sonjak S."/>
            <person name="Turk M."/>
            <person name="Zajc J."/>
            <person name="Zalar P."/>
            <person name="Grube M."/>
            <person name="Sun H."/>
            <person name="Han J."/>
            <person name="Sharma A."/>
            <person name="Chiniquy J."/>
            <person name="Ngan C.Y."/>
            <person name="Lipzen A."/>
            <person name="Barry K."/>
            <person name="Grigoriev I.V."/>
            <person name="Gunde-Cimerman N."/>
        </authorList>
    </citation>
    <scope>NUCLEOTIDE SEQUENCE [LARGE SCALE GENOMIC DNA]</scope>
    <source>
        <strain evidence="2 3">EXF-2481</strain>
    </source>
</reference>
<feature type="region of interest" description="Disordered" evidence="1">
    <location>
        <begin position="141"/>
        <end position="161"/>
    </location>
</feature>
<dbReference type="Proteomes" id="UP000030641">
    <property type="component" value="Unassembled WGS sequence"/>
</dbReference>
<evidence type="ECO:0000256" key="1">
    <source>
        <dbReference type="SAM" id="MobiDB-lite"/>
    </source>
</evidence>
<proteinExistence type="predicted"/>
<protein>
    <submittedName>
        <fullName evidence="2">Uncharacterized protein</fullName>
    </submittedName>
</protein>
<evidence type="ECO:0000313" key="2">
    <source>
        <dbReference type="EMBL" id="KEQ92549.1"/>
    </source>
</evidence>
<dbReference type="HOGENOM" id="CLU_1474905_0_0_1"/>
<dbReference type="EMBL" id="KL584770">
    <property type="protein sequence ID" value="KEQ92549.1"/>
    <property type="molecule type" value="Genomic_DNA"/>
</dbReference>
<dbReference type="InParanoid" id="A0A074Y997"/>
<feature type="region of interest" description="Disordered" evidence="1">
    <location>
        <begin position="1"/>
        <end position="31"/>
    </location>
</feature>
<gene>
    <name evidence="2" type="ORF">AUEXF2481DRAFT_32133</name>
</gene>
<organism evidence="2 3">
    <name type="scientific">Aureobasidium subglaciale (strain EXF-2481)</name>
    <name type="common">Aureobasidium pullulans var. subglaciale</name>
    <dbReference type="NCBI Taxonomy" id="1043005"/>
    <lineage>
        <taxon>Eukaryota</taxon>
        <taxon>Fungi</taxon>
        <taxon>Dikarya</taxon>
        <taxon>Ascomycota</taxon>
        <taxon>Pezizomycotina</taxon>
        <taxon>Dothideomycetes</taxon>
        <taxon>Dothideomycetidae</taxon>
        <taxon>Dothideales</taxon>
        <taxon>Saccotheciaceae</taxon>
        <taxon>Aureobasidium</taxon>
    </lineage>
</organism>
<sequence>MSTTAPNSSAAPATLAGMVAPQASHARTESPRRAIDWQQERLDLGPETLAHRAHTLAALAGRNPWLEPTPIGEGEGESALFAFGQDLRRGVSQTNIAMWIVNSEVTIVCPVKPSIVTASWVGRSYLPSTLAVAMRHASAPVERQSNIGGQSSHVGQTPKPMISTDSSRYIKTFMPFHIHQLIL</sequence>
<dbReference type="RefSeq" id="XP_013340960.1">
    <property type="nucleotide sequence ID" value="XM_013485506.1"/>
</dbReference>
<name>A0A074Y997_AURSE</name>
<dbReference type="GeneID" id="25364591"/>
<feature type="compositionally biased region" description="Polar residues" evidence="1">
    <location>
        <begin position="143"/>
        <end position="155"/>
    </location>
</feature>
<dbReference type="AlphaFoldDB" id="A0A074Y997"/>
<accession>A0A074Y997</accession>
<keyword evidence="3" id="KW-1185">Reference proteome</keyword>
<feature type="compositionally biased region" description="Low complexity" evidence="1">
    <location>
        <begin position="1"/>
        <end position="16"/>
    </location>
</feature>